<accession>A0A7W7L8L9</accession>
<evidence type="ECO:0000256" key="1">
    <source>
        <dbReference type="SAM" id="SignalP"/>
    </source>
</evidence>
<name>A0A7W7L8L9_STRNE</name>
<reference evidence="2 3" key="1">
    <citation type="submission" date="2020-08" db="EMBL/GenBank/DDBJ databases">
        <title>Genomic Encyclopedia of Type Strains, Phase III (KMG-III): the genomes of soil and plant-associated and newly described type strains.</title>
        <authorList>
            <person name="Whitman W."/>
        </authorList>
    </citation>
    <scope>NUCLEOTIDE SEQUENCE [LARGE SCALE GENOMIC DNA]</scope>
    <source>
        <strain evidence="2 3">CECT 3265</strain>
    </source>
</reference>
<proteinExistence type="predicted"/>
<comment type="caution">
    <text evidence="2">The sequence shown here is derived from an EMBL/GenBank/DDBJ whole genome shotgun (WGS) entry which is preliminary data.</text>
</comment>
<sequence>MSRSVLSRLSLSASLALVIGLAGLSQSATAAEPPALTVTADKQSATPGSSVTLTMTFTNVQTTDVQFVYQTIHPTYDTTKGGLKYAFTSCTEEGKPCDASRPLNYTVPIAPGATRTVKLTYQVAGDSACGTNKAIGFYSYLYYEFAAGQSTKDGIFPTGLTNVPCATNPTPAGASHQ</sequence>
<protein>
    <recommendedName>
        <fullName evidence="4">DUF11 domain-containing protein</fullName>
    </recommendedName>
</protein>
<evidence type="ECO:0000313" key="3">
    <source>
        <dbReference type="Proteomes" id="UP000556436"/>
    </source>
</evidence>
<keyword evidence="1" id="KW-0732">Signal</keyword>
<evidence type="ECO:0008006" key="4">
    <source>
        <dbReference type="Google" id="ProtNLM"/>
    </source>
</evidence>
<dbReference type="RefSeq" id="WP_184731887.1">
    <property type="nucleotide sequence ID" value="NZ_BMRW01000011.1"/>
</dbReference>
<evidence type="ECO:0000313" key="2">
    <source>
        <dbReference type="EMBL" id="MBB4885412.1"/>
    </source>
</evidence>
<gene>
    <name evidence="2" type="ORF">FHS38_001440</name>
</gene>
<dbReference type="Proteomes" id="UP000556436">
    <property type="component" value="Unassembled WGS sequence"/>
</dbReference>
<dbReference type="AlphaFoldDB" id="A0A7W7L8L9"/>
<feature type="signal peptide" evidence="1">
    <location>
        <begin position="1"/>
        <end position="30"/>
    </location>
</feature>
<feature type="chain" id="PRO_5030650986" description="DUF11 domain-containing protein" evidence="1">
    <location>
        <begin position="31"/>
        <end position="177"/>
    </location>
</feature>
<organism evidence="2 3">
    <name type="scientific">Streptomyces netropsis</name>
    <name type="common">Streptoverticillium netropsis</name>
    <dbReference type="NCBI Taxonomy" id="55404"/>
    <lineage>
        <taxon>Bacteria</taxon>
        <taxon>Bacillati</taxon>
        <taxon>Actinomycetota</taxon>
        <taxon>Actinomycetes</taxon>
        <taxon>Kitasatosporales</taxon>
        <taxon>Streptomycetaceae</taxon>
        <taxon>Streptomyces</taxon>
    </lineage>
</organism>
<dbReference type="EMBL" id="JACHJG010000002">
    <property type="protein sequence ID" value="MBB4885412.1"/>
    <property type="molecule type" value="Genomic_DNA"/>
</dbReference>
<keyword evidence="3" id="KW-1185">Reference proteome</keyword>